<comment type="function">
    <text evidence="9">Binds specifically to the 3'-terminal U-tract of U6 snRNA.</text>
</comment>
<organism evidence="11 12">
    <name type="scientific">Coemansia reversa (strain ATCC 12441 / NRRL 1564)</name>
    <dbReference type="NCBI Taxonomy" id="763665"/>
    <lineage>
        <taxon>Eukaryota</taxon>
        <taxon>Fungi</taxon>
        <taxon>Fungi incertae sedis</taxon>
        <taxon>Zoopagomycota</taxon>
        <taxon>Kickxellomycotina</taxon>
        <taxon>Kickxellomycetes</taxon>
        <taxon>Kickxellales</taxon>
        <taxon>Kickxellaceae</taxon>
        <taxon>Coemansia</taxon>
    </lineage>
</organism>
<dbReference type="Proteomes" id="UP000242474">
    <property type="component" value="Unassembled WGS sequence"/>
</dbReference>
<evidence type="ECO:0000256" key="3">
    <source>
        <dbReference type="ARBA" id="ARBA00022664"/>
    </source>
</evidence>
<evidence type="ECO:0000256" key="9">
    <source>
        <dbReference type="RuleBase" id="RU365046"/>
    </source>
</evidence>
<evidence type="ECO:0000259" key="10">
    <source>
        <dbReference type="PROSITE" id="PS52002"/>
    </source>
</evidence>
<dbReference type="PROSITE" id="PS52002">
    <property type="entry name" value="SM"/>
    <property type="match status" value="1"/>
</dbReference>
<dbReference type="STRING" id="763665.A0A2G5BL27"/>
<dbReference type="AlphaFoldDB" id="A0A2G5BL27"/>
<dbReference type="SMART" id="SM00651">
    <property type="entry name" value="Sm"/>
    <property type="match status" value="1"/>
</dbReference>
<dbReference type="PANTHER" id="PTHR13110">
    <property type="entry name" value="U6 SNRNA-ASSOCIATED SM-LIKE PROTEIN LSM3"/>
    <property type="match status" value="1"/>
</dbReference>
<keyword evidence="3 9" id="KW-0507">mRNA processing</keyword>
<dbReference type="GO" id="GO:0005681">
    <property type="term" value="C:spliceosomal complex"/>
    <property type="evidence" value="ECO:0007669"/>
    <property type="project" value="UniProtKB-KW"/>
</dbReference>
<dbReference type="GO" id="GO:0003723">
    <property type="term" value="F:RNA binding"/>
    <property type="evidence" value="ECO:0007669"/>
    <property type="project" value="UniProtKB-UniRule"/>
</dbReference>
<comment type="subcellular location">
    <subcellularLocation>
        <location evidence="1 9">Nucleus</location>
    </subcellularLocation>
</comment>
<evidence type="ECO:0000256" key="6">
    <source>
        <dbReference type="ARBA" id="ARBA00023187"/>
    </source>
</evidence>
<dbReference type="GO" id="GO:0046540">
    <property type="term" value="C:U4/U6 x U5 tri-snRNP complex"/>
    <property type="evidence" value="ECO:0007669"/>
    <property type="project" value="UniProtKB-UniRule"/>
</dbReference>
<dbReference type="GO" id="GO:0005688">
    <property type="term" value="C:U6 snRNP"/>
    <property type="evidence" value="ECO:0007669"/>
    <property type="project" value="UniProtKB-UniRule"/>
</dbReference>
<comment type="similarity">
    <text evidence="2 9">Belongs to the snRNP Sm proteins family.</text>
</comment>
<evidence type="ECO:0000313" key="12">
    <source>
        <dbReference type="Proteomes" id="UP000242474"/>
    </source>
</evidence>
<keyword evidence="7 9" id="KW-0539">Nucleus</keyword>
<evidence type="ECO:0000256" key="7">
    <source>
        <dbReference type="ARBA" id="ARBA00023242"/>
    </source>
</evidence>
<evidence type="ECO:0000256" key="5">
    <source>
        <dbReference type="ARBA" id="ARBA00022884"/>
    </source>
</evidence>
<dbReference type="Gene3D" id="2.30.30.100">
    <property type="match status" value="1"/>
</dbReference>
<dbReference type="Pfam" id="PF01423">
    <property type="entry name" value="LSM"/>
    <property type="match status" value="1"/>
</dbReference>
<dbReference type="EMBL" id="KZ303486">
    <property type="protein sequence ID" value="PIA19708.1"/>
    <property type="molecule type" value="Genomic_DNA"/>
</dbReference>
<dbReference type="InterPro" id="IPR001163">
    <property type="entry name" value="Sm_dom_euk/arc"/>
</dbReference>
<reference evidence="11 12" key="1">
    <citation type="journal article" date="2015" name="Genome Biol. Evol.">
        <title>Phylogenomic analyses indicate that early fungi evolved digesting cell walls of algal ancestors of land plants.</title>
        <authorList>
            <person name="Chang Y."/>
            <person name="Wang S."/>
            <person name="Sekimoto S."/>
            <person name="Aerts A.L."/>
            <person name="Choi C."/>
            <person name="Clum A."/>
            <person name="LaButti K.M."/>
            <person name="Lindquist E.A."/>
            <person name="Yee Ngan C."/>
            <person name="Ohm R.A."/>
            <person name="Salamov A.A."/>
            <person name="Grigoriev I.V."/>
            <person name="Spatafora J.W."/>
            <person name="Berbee M.L."/>
        </authorList>
    </citation>
    <scope>NUCLEOTIDE SEQUENCE [LARGE SCALE GENOMIC DNA]</scope>
    <source>
        <strain evidence="11 12">NRRL 1564</strain>
    </source>
</reference>
<comment type="subunit">
    <text evidence="9">LSm subunits form a heteromer with a doughnut shape.</text>
</comment>
<evidence type="ECO:0000256" key="1">
    <source>
        <dbReference type="ARBA" id="ARBA00004123"/>
    </source>
</evidence>
<evidence type="ECO:0000256" key="4">
    <source>
        <dbReference type="ARBA" id="ARBA00022728"/>
    </source>
</evidence>
<keyword evidence="12" id="KW-1185">Reference proteome</keyword>
<dbReference type="InterPro" id="IPR040002">
    <property type="entry name" value="Sm-like_LSM3"/>
</dbReference>
<dbReference type="SUPFAM" id="SSF50182">
    <property type="entry name" value="Sm-like ribonucleoproteins"/>
    <property type="match status" value="1"/>
</dbReference>
<feature type="domain" description="Sm" evidence="10">
    <location>
        <begin position="12"/>
        <end position="97"/>
    </location>
</feature>
<proteinExistence type="inferred from homology"/>
<sequence>MAETTSSSVIMEPLDLVRLRLDEEVYLKLRGDRELCGRLHAYDQHLNMVLGNVQETITIVDVSEEGQGQSIHTVNRNVPMLFVRGDGVILVSSPPRTA</sequence>
<name>A0A2G5BL27_COERN</name>
<keyword evidence="4 9" id="KW-0747">Spliceosome</keyword>
<dbReference type="OrthoDB" id="29543at2759"/>
<keyword evidence="5 9" id="KW-0694">RNA-binding</keyword>
<dbReference type="InterPro" id="IPR047575">
    <property type="entry name" value="Sm"/>
</dbReference>
<evidence type="ECO:0000256" key="8">
    <source>
        <dbReference type="ARBA" id="ARBA00023274"/>
    </source>
</evidence>
<dbReference type="InterPro" id="IPR034105">
    <property type="entry name" value="Lsm3"/>
</dbReference>
<keyword evidence="8 9" id="KW-0687">Ribonucleoprotein</keyword>
<evidence type="ECO:0000256" key="2">
    <source>
        <dbReference type="ARBA" id="ARBA00006850"/>
    </source>
</evidence>
<gene>
    <name evidence="9" type="primary">LSM3</name>
    <name evidence="11" type="ORF">COEREDRAFT_78999</name>
</gene>
<dbReference type="GO" id="GO:0000398">
    <property type="term" value="P:mRNA splicing, via spliceosome"/>
    <property type="evidence" value="ECO:0007669"/>
    <property type="project" value="UniProtKB-UniRule"/>
</dbReference>
<dbReference type="CDD" id="cd01730">
    <property type="entry name" value="LSm3"/>
    <property type="match status" value="1"/>
</dbReference>
<keyword evidence="6 9" id="KW-0508">mRNA splicing</keyword>
<protein>
    <recommendedName>
        <fullName evidence="9">LSM complex subunit LSM3</fullName>
    </recommendedName>
</protein>
<dbReference type="InterPro" id="IPR010920">
    <property type="entry name" value="LSM_dom_sf"/>
</dbReference>
<evidence type="ECO:0000313" key="11">
    <source>
        <dbReference type="EMBL" id="PIA19708.1"/>
    </source>
</evidence>
<accession>A0A2G5BL27</accession>